<dbReference type="Pfam" id="PF03793">
    <property type="entry name" value="PASTA"/>
    <property type="match status" value="1"/>
</dbReference>
<accession>A0A9W6ETJ9</accession>
<dbReference type="InterPro" id="IPR005543">
    <property type="entry name" value="PASTA_dom"/>
</dbReference>
<evidence type="ECO:0000313" key="2">
    <source>
        <dbReference type="EMBL" id="GLB52100.1"/>
    </source>
</evidence>
<name>A0A9W6ETJ9_9FLAO</name>
<comment type="caution">
    <text evidence="2">The sequence shown here is derived from an EMBL/GenBank/DDBJ whole genome shotgun (WGS) entry which is preliminary data.</text>
</comment>
<keyword evidence="3" id="KW-1185">Reference proteome</keyword>
<protein>
    <recommendedName>
        <fullName evidence="1">PASTA domain-containing protein</fullName>
    </recommendedName>
</protein>
<gene>
    <name evidence="2" type="ORF">NBRC110019_11390</name>
</gene>
<dbReference type="PROSITE" id="PS51178">
    <property type="entry name" value="PASTA"/>
    <property type="match status" value="1"/>
</dbReference>
<dbReference type="AlphaFoldDB" id="A0A9W6ETJ9"/>
<proteinExistence type="predicted"/>
<dbReference type="Proteomes" id="UP001143545">
    <property type="component" value="Unassembled WGS sequence"/>
</dbReference>
<evidence type="ECO:0000313" key="3">
    <source>
        <dbReference type="Proteomes" id="UP001143545"/>
    </source>
</evidence>
<reference evidence="2" key="1">
    <citation type="submission" date="2022-07" db="EMBL/GenBank/DDBJ databases">
        <title>Taxonomy of Novel Oxalotrophic and Methylotrophic Bacteria.</title>
        <authorList>
            <person name="Sahin N."/>
            <person name="Tani A."/>
        </authorList>
    </citation>
    <scope>NUCLEOTIDE SEQUENCE</scope>
    <source>
        <strain evidence="2">AM327</strain>
    </source>
</reference>
<feature type="domain" description="PASTA" evidence="1">
    <location>
        <begin position="11"/>
        <end position="78"/>
    </location>
</feature>
<evidence type="ECO:0000259" key="1">
    <source>
        <dbReference type="PROSITE" id="PS51178"/>
    </source>
</evidence>
<sequence length="182" mass="20237">MQWLDSTTNHGEFVVVPDLSKMSLRVAKEMTEKETLRIEVSDSAEYNPNVPRYAVISQEPKAGEHVKEHRKVYVRINPSGYRKVTLPQLKQLTKRNAQAMLKAIGLEIGEVEYVDDIGKDMVLGALHKGDTIYAGDKFQKTSVIDLICGNGIDPDAPKFGEPVIDSLQQVKIDSINTINAGE</sequence>
<dbReference type="EMBL" id="BRVP01000006">
    <property type="protein sequence ID" value="GLB52100.1"/>
    <property type="molecule type" value="Genomic_DNA"/>
</dbReference>
<dbReference type="CDD" id="cd06577">
    <property type="entry name" value="PASTA_pknB"/>
    <property type="match status" value="1"/>
</dbReference>
<dbReference type="Gene3D" id="3.30.10.20">
    <property type="match status" value="2"/>
</dbReference>
<dbReference type="SMART" id="SM00740">
    <property type="entry name" value="PASTA"/>
    <property type="match status" value="2"/>
</dbReference>
<organism evidence="2 3">
    <name type="scientific">Neptunitalea chrysea</name>
    <dbReference type="NCBI Taxonomy" id="1647581"/>
    <lineage>
        <taxon>Bacteria</taxon>
        <taxon>Pseudomonadati</taxon>
        <taxon>Bacteroidota</taxon>
        <taxon>Flavobacteriia</taxon>
        <taxon>Flavobacteriales</taxon>
        <taxon>Flavobacteriaceae</taxon>
        <taxon>Neptunitalea</taxon>
    </lineage>
</organism>